<keyword evidence="2" id="KW-1185">Reference proteome</keyword>
<accession>A0A9W5B7A3</accession>
<proteinExistence type="predicted"/>
<organism evidence="1 2">
    <name type="scientific">Agrobacterium genomosp. 2 str. CFBP 5494</name>
    <dbReference type="NCBI Taxonomy" id="1183436"/>
    <lineage>
        <taxon>Bacteria</taxon>
        <taxon>Pseudomonadati</taxon>
        <taxon>Pseudomonadota</taxon>
        <taxon>Alphaproteobacteria</taxon>
        <taxon>Hyphomicrobiales</taxon>
        <taxon>Rhizobiaceae</taxon>
        <taxon>Rhizobium/Agrobacterium group</taxon>
        <taxon>Agrobacterium</taxon>
        <taxon>Agrobacterium tumefaciens complex</taxon>
    </lineage>
</organism>
<sequence>MGRRPSFLLCGMPNLRPVGAGVDVQLDRKISKCSVIPSQKVTCMHSFCRGIASLVLLATAGCAGANYAMNDFNGIDPVAWQSPMSGLTFRIFDKPQETRLLIAKDSGETKLQDGIANPAPIATDTSPASYESATIEWLKTTGRTCMTKSTFLNAEFQYEIRYSCEGPFPAAPVKPAPW</sequence>
<name>A0A9W5B7A3_9HYPH</name>
<protein>
    <submittedName>
        <fullName evidence="1">Uncharacterized protein</fullName>
    </submittedName>
</protein>
<dbReference type="EMBL" id="FBVY01000044">
    <property type="protein sequence ID" value="CUX02888.1"/>
    <property type="molecule type" value="Genomic_DNA"/>
</dbReference>
<reference evidence="1 2" key="1">
    <citation type="submission" date="2016-01" db="EMBL/GenBank/DDBJ databases">
        <authorList>
            <person name="Regsiter A."/>
            <person name="william w."/>
        </authorList>
    </citation>
    <scope>NUCLEOTIDE SEQUENCE [LARGE SCALE GENOMIC DNA]</scope>
    <source>
        <strain evidence="1 2">CFBP 5494</strain>
    </source>
</reference>
<evidence type="ECO:0000313" key="2">
    <source>
        <dbReference type="Proteomes" id="UP000191933"/>
    </source>
</evidence>
<evidence type="ECO:0000313" key="1">
    <source>
        <dbReference type="EMBL" id="CUX02888.1"/>
    </source>
</evidence>
<dbReference type="Proteomes" id="UP000191933">
    <property type="component" value="Unassembled WGS sequence"/>
</dbReference>
<dbReference type="AlphaFoldDB" id="A0A9W5B7A3"/>
<gene>
    <name evidence="1" type="ORF">AGR2A_pa60170</name>
</gene>
<comment type="caution">
    <text evidence="1">The sequence shown here is derived from an EMBL/GenBank/DDBJ whole genome shotgun (WGS) entry which is preliminary data.</text>
</comment>